<evidence type="ECO:0000256" key="9">
    <source>
        <dbReference type="SAM" id="Phobius"/>
    </source>
</evidence>
<keyword evidence="3" id="KW-0285">Flavoprotein</keyword>
<reference evidence="12 13" key="1">
    <citation type="submission" date="2017-07" db="EMBL/GenBank/DDBJ databases">
        <title>Acidovorax KNDSW TSA 6 genome sequence and assembly.</title>
        <authorList>
            <person name="Mayilraj S."/>
        </authorList>
    </citation>
    <scope>NUCLEOTIDE SEQUENCE [LARGE SCALE GENOMIC DNA]</scope>
    <source>
        <strain evidence="12 13">KNDSW-TSA6</strain>
    </source>
</reference>
<keyword evidence="5" id="KW-0809">Transit peptide</keyword>
<dbReference type="Gene3D" id="3.50.50.100">
    <property type="match status" value="1"/>
</dbReference>
<keyword evidence="13" id="KW-1185">Reference proteome</keyword>
<evidence type="ECO:0000256" key="8">
    <source>
        <dbReference type="ARBA" id="ARBA00047599"/>
    </source>
</evidence>
<evidence type="ECO:0000259" key="11">
    <source>
        <dbReference type="Pfam" id="PF22366"/>
    </source>
</evidence>
<dbReference type="PRINTS" id="PR00368">
    <property type="entry name" value="FADPNR"/>
</dbReference>
<protein>
    <recommendedName>
        <fullName evidence="2">NADH:ubiquinone reductase (non-electrogenic)</fullName>
        <ecNumber evidence="2">1.6.5.9</ecNumber>
    </recommendedName>
</protein>
<comment type="similarity">
    <text evidence="1">Belongs to the NADH dehydrogenase family.</text>
</comment>
<comment type="catalytic activity">
    <reaction evidence="8">
        <text>a quinone + NADH + H(+) = a quinol + NAD(+)</text>
        <dbReference type="Rhea" id="RHEA:46160"/>
        <dbReference type="ChEBI" id="CHEBI:15378"/>
        <dbReference type="ChEBI" id="CHEBI:24646"/>
        <dbReference type="ChEBI" id="CHEBI:57540"/>
        <dbReference type="ChEBI" id="CHEBI:57945"/>
        <dbReference type="ChEBI" id="CHEBI:132124"/>
        <dbReference type="EC" id="1.6.5.9"/>
    </reaction>
</comment>
<evidence type="ECO:0000256" key="1">
    <source>
        <dbReference type="ARBA" id="ARBA00005272"/>
    </source>
</evidence>
<evidence type="ECO:0000256" key="7">
    <source>
        <dbReference type="ARBA" id="ARBA00023027"/>
    </source>
</evidence>
<proteinExistence type="inferred from homology"/>
<keyword evidence="6" id="KW-0560">Oxidoreductase</keyword>
<evidence type="ECO:0000256" key="4">
    <source>
        <dbReference type="ARBA" id="ARBA00022827"/>
    </source>
</evidence>
<accession>A0A235ENK8</accession>
<gene>
    <name evidence="12" type="ORF">CBY09_13840</name>
</gene>
<evidence type="ECO:0000256" key="3">
    <source>
        <dbReference type="ARBA" id="ARBA00022630"/>
    </source>
</evidence>
<comment type="caution">
    <text evidence="12">The sequence shown here is derived from an EMBL/GenBank/DDBJ whole genome shotgun (WGS) entry which is preliminary data.</text>
</comment>
<dbReference type="InterPro" id="IPR023753">
    <property type="entry name" value="FAD/NAD-binding_dom"/>
</dbReference>
<feature type="domain" description="External alternative NADH-ubiquinone oxidoreductase-like C-terminal" evidence="11">
    <location>
        <begin position="377"/>
        <end position="431"/>
    </location>
</feature>
<dbReference type="InterPro" id="IPR036188">
    <property type="entry name" value="FAD/NAD-bd_sf"/>
</dbReference>
<feature type="transmembrane region" description="Helical" evidence="9">
    <location>
        <begin position="400"/>
        <end position="418"/>
    </location>
</feature>
<dbReference type="RefSeq" id="WP_094290168.1">
    <property type="nucleotide sequence ID" value="NZ_NOIG01000008.1"/>
</dbReference>
<organism evidence="12 13">
    <name type="scientific">Acidovorax kalamii</name>
    <dbReference type="NCBI Taxonomy" id="2004485"/>
    <lineage>
        <taxon>Bacteria</taxon>
        <taxon>Pseudomonadati</taxon>
        <taxon>Pseudomonadota</taxon>
        <taxon>Betaproteobacteria</taxon>
        <taxon>Burkholderiales</taxon>
        <taxon>Comamonadaceae</taxon>
        <taxon>Acidovorax</taxon>
    </lineage>
</organism>
<keyword evidence="9" id="KW-0472">Membrane</keyword>
<dbReference type="PANTHER" id="PTHR43706:SF47">
    <property type="entry name" value="EXTERNAL NADH-UBIQUINONE OXIDOREDUCTASE 1, MITOCHONDRIAL-RELATED"/>
    <property type="match status" value="1"/>
</dbReference>
<name>A0A235ENK8_9BURK</name>
<sequence>MTTPSIPTGHTPQRPRIVIIGCGFGGLEAARALQGAAVDVTLVDKTNHHLFQPLLYQVATAGLSAPAIAAPIRHLFRRQSNVTTLLGEVTCIDVARRDVHLADGSHLPYDHLIVAAGATHSYFGRDDWAAYAPGLKTLDDAFEIRRRVLLAFEAAEKEPDPARRADWLNFVVVGAGPTGVEMAGTLAEIARHTLPGEFRHIDPASAKIILLEGGARVLQAMPEALSQRAKEQLEKLGVDVRLNARVTAIDAQGLRVESASPAQPSNPNSYQINSKCIVWAAGVAASPLGRHLAEATGATTDRAGRVVVAPDLALPGHPEISVIGDLAAAKSHRPGHEPTPVPGVSPGAKQMGRATAANILRRLAGQPTQPFRYRDYGNLATIGRNSAVVDLTSPAGPVRFSGYFAWLFWLFAHVYFLIGFRNRLVVLLDWAWAYWSFARYARVVTGIEGGPHQPPAPSSAKPPG</sequence>
<dbReference type="InterPro" id="IPR045024">
    <property type="entry name" value="NDH-2"/>
</dbReference>
<dbReference type="PRINTS" id="PR00411">
    <property type="entry name" value="PNDRDTASEI"/>
</dbReference>
<dbReference type="Pfam" id="PF22366">
    <property type="entry name" value="NDH2_C"/>
    <property type="match status" value="1"/>
</dbReference>
<dbReference type="OrthoDB" id="9781621at2"/>
<evidence type="ECO:0000256" key="2">
    <source>
        <dbReference type="ARBA" id="ARBA00012637"/>
    </source>
</evidence>
<keyword evidence="9" id="KW-1133">Transmembrane helix</keyword>
<evidence type="ECO:0000313" key="13">
    <source>
        <dbReference type="Proteomes" id="UP000215441"/>
    </source>
</evidence>
<keyword evidence="7" id="KW-0520">NAD</keyword>
<dbReference type="SUPFAM" id="SSF51905">
    <property type="entry name" value="FAD/NAD(P)-binding domain"/>
    <property type="match status" value="2"/>
</dbReference>
<dbReference type="EC" id="1.6.5.9" evidence="2"/>
<evidence type="ECO:0000259" key="10">
    <source>
        <dbReference type="Pfam" id="PF07992"/>
    </source>
</evidence>
<evidence type="ECO:0000313" key="12">
    <source>
        <dbReference type="EMBL" id="OYD50015.1"/>
    </source>
</evidence>
<dbReference type="GO" id="GO:0050136">
    <property type="term" value="F:NADH dehydrogenase (quinone) (non-electrogenic) activity"/>
    <property type="evidence" value="ECO:0007669"/>
    <property type="project" value="UniProtKB-EC"/>
</dbReference>
<keyword evidence="9" id="KW-0812">Transmembrane</keyword>
<evidence type="ECO:0000256" key="6">
    <source>
        <dbReference type="ARBA" id="ARBA00023002"/>
    </source>
</evidence>
<dbReference type="Pfam" id="PF07992">
    <property type="entry name" value="Pyr_redox_2"/>
    <property type="match status" value="1"/>
</dbReference>
<dbReference type="InterPro" id="IPR054585">
    <property type="entry name" value="NDH2-like_C"/>
</dbReference>
<dbReference type="EMBL" id="NOIG01000008">
    <property type="protein sequence ID" value="OYD50015.1"/>
    <property type="molecule type" value="Genomic_DNA"/>
</dbReference>
<keyword evidence="4" id="KW-0274">FAD</keyword>
<dbReference type="AlphaFoldDB" id="A0A235ENK8"/>
<feature type="domain" description="FAD/NAD(P)-binding" evidence="10">
    <location>
        <begin position="16"/>
        <end position="333"/>
    </location>
</feature>
<evidence type="ECO:0000256" key="5">
    <source>
        <dbReference type="ARBA" id="ARBA00022946"/>
    </source>
</evidence>
<dbReference type="Proteomes" id="UP000215441">
    <property type="component" value="Unassembled WGS sequence"/>
</dbReference>
<dbReference type="PANTHER" id="PTHR43706">
    <property type="entry name" value="NADH DEHYDROGENASE"/>
    <property type="match status" value="1"/>
</dbReference>